<protein>
    <recommendedName>
        <fullName evidence="9">Glycosyltransferase RgtA/B/C/D-like domain-containing protein</fullName>
    </recommendedName>
</protein>
<comment type="subcellular location">
    <subcellularLocation>
        <location evidence="1">Cell membrane</location>
        <topology evidence="1">Multi-pass membrane protein</topology>
    </subcellularLocation>
</comment>
<keyword evidence="2" id="KW-1003">Cell membrane</keyword>
<dbReference type="EMBL" id="MHQS01000001">
    <property type="protein sequence ID" value="OHA09506.1"/>
    <property type="molecule type" value="Genomic_DNA"/>
</dbReference>
<reference evidence="10 11" key="1">
    <citation type="journal article" date="2016" name="Nat. Commun.">
        <title>Thousands of microbial genomes shed light on interconnected biogeochemical processes in an aquifer system.</title>
        <authorList>
            <person name="Anantharaman K."/>
            <person name="Brown C.T."/>
            <person name="Hug L.A."/>
            <person name="Sharon I."/>
            <person name="Castelle C.J."/>
            <person name="Probst A.J."/>
            <person name="Thomas B.C."/>
            <person name="Singh A."/>
            <person name="Wilkins M.J."/>
            <person name="Karaoz U."/>
            <person name="Brodie E.L."/>
            <person name="Williams K.H."/>
            <person name="Hubbard S.S."/>
            <person name="Banfield J.F."/>
        </authorList>
    </citation>
    <scope>NUCLEOTIDE SEQUENCE [LARGE SCALE GENOMIC DNA]</scope>
</reference>
<feature type="domain" description="Glycosyltransferase RgtA/B/C/D-like" evidence="9">
    <location>
        <begin position="73"/>
        <end position="229"/>
    </location>
</feature>
<dbReference type="Pfam" id="PF13231">
    <property type="entry name" value="PMT_2"/>
    <property type="match status" value="1"/>
</dbReference>
<evidence type="ECO:0000313" key="10">
    <source>
        <dbReference type="EMBL" id="OHA09506.1"/>
    </source>
</evidence>
<keyword evidence="7 8" id="KW-0472">Membrane</keyword>
<dbReference type="GO" id="GO:0010041">
    <property type="term" value="P:response to iron(III) ion"/>
    <property type="evidence" value="ECO:0007669"/>
    <property type="project" value="TreeGrafter"/>
</dbReference>
<dbReference type="Proteomes" id="UP000176705">
    <property type="component" value="Unassembled WGS sequence"/>
</dbReference>
<evidence type="ECO:0000256" key="1">
    <source>
        <dbReference type="ARBA" id="ARBA00004651"/>
    </source>
</evidence>
<evidence type="ECO:0000256" key="8">
    <source>
        <dbReference type="SAM" id="Phobius"/>
    </source>
</evidence>
<keyword evidence="3" id="KW-0328">Glycosyltransferase</keyword>
<dbReference type="InterPro" id="IPR050297">
    <property type="entry name" value="LipidA_mod_glycosyltrf_83"/>
</dbReference>
<feature type="transmembrane region" description="Helical" evidence="8">
    <location>
        <begin position="313"/>
        <end position="332"/>
    </location>
</feature>
<evidence type="ECO:0000256" key="2">
    <source>
        <dbReference type="ARBA" id="ARBA00022475"/>
    </source>
</evidence>
<dbReference type="PANTHER" id="PTHR33908:SF3">
    <property type="entry name" value="UNDECAPRENYL PHOSPHATE-ALPHA-4-AMINO-4-DEOXY-L-ARABINOSE ARABINOSYL TRANSFERASE"/>
    <property type="match status" value="1"/>
</dbReference>
<feature type="transmembrane region" description="Helical" evidence="8">
    <location>
        <begin position="6"/>
        <end position="22"/>
    </location>
</feature>
<evidence type="ECO:0000256" key="3">
    <source>
        <dbReference type="ARBA" id="ARBA00022676"/>
    </source>
</evidence>
<gene>
    <name evidence="10" type="ORF">A3B37_00780</name>
</gene>
<dbReference type="GO" id="GO:0016763">
    <property type="term" value="F:pentosyltransferase activity"/>
    <property type="evidence" value="ECO:0007669"/>
    <property type="project" value="TreeGrafter"/>
</dbReference>
<dbReference type="STRING" id="1802280.A3B37_00780"/>
<keyword evidence="5 8" id="KW-0812">Transmembrane</keyword>
<evidence type="ECO:0000256" key="5">
    <source>
        <dbReference type="ARBA" id="ARBA00022692"/>
    </source>
</evidence>
<sequence>MRNGTYWLIAILIAAAALRLFGLGRGDPMNDEVTYAFRAIGLVDSFNDPSVQSTPWEWFDPEIPRWAKISFHDHPPLVIWIQHLFFKLFGERLWAFRLPSAILGIASVGLMFAIGRRLFSERAGLIGAAFLAATVNHVYVSRAGLQEPYVIFFMLLAVLLLLRGLARPRWVIASGAALGFGLLAKYTAIAAVPVLLGAILLLKPAEFRTRHFWLGVLAALVIVSPVIIYNVLLWRTAGHFDLQLSHILGKTPAVWAGSPGKAVGSLADRARIFLPRLIASNSWVFLGLAALSAAAFLAALIRRPLQSIRRFAIPALGALSIFGLIAATGPAFRFLTLLTPFLALGIGAMLAGVIKPATDPAENSYSHVLKNMRIRNGALAAALAPVVIFEAFYAANSQIAYYPLGPRPWLSSAIRYENFNWGYNELEAYLTRELRHTYPAATFETKYRFVRELQDASIGRAKASGAEPYPALIAYYGNFDLAPQLWIFDRRLMYHGWPVIPWLEYRKAAAASGENAFARAGIQHEYFILQTNIVPEPEFAALVRDIEPIPIANPRGEEAFRVYKR</sequence>
<evidence type="ECO:0000313" key="11">
    <source>
        <dbReference type="Proteomes" id="UP000176705"/>
    </source>
</evidence>
<accession>A0A1G2LCY9</accession>
<evidence type="ECO:0000256" key="4">
    <source>
        <dbReference type="ARBA" id="ARBA00022679"/>
    </source>
</evidence>
<proteinExistence type="predicted"/>
<feature type="transmembrane region" description="Helical" evidence="8">
    <location>
        <begin position="338"/>
        <end position="357"/>
    </location>
</feature>
<dbReference type="GO" id="GO:0005886">
    <property type="term" value="C:plasma membrane"/>
    <property type="evidence" value="ECO:0007669"/>
    <property type="project" value="UniProtKB-SubCell"/>
</dbReference>
<feature type="transmembrane region" description="Helical" evidence="8">
    <location>
        <begin position="283"/>
        <end position="301"/>
    </location>
</feature>
<feature type="transmembrane region" description="Helical" evidence="8">
    <location>
        <begin position="94"/>
        <end position="116"/>
    </location>
</feature>
<keyword evidence="6 8" id="KW-1133">Transmembrane helix</keyword>
<feature type="transmembrane region" description="Helical" evidence="8">
    <location>
        <begin position="149"/>
        <end position="166"/>
    </location>
</feature>
<dbReference type="AlphaFoldDB" id="A0A1G2LCY9"/>
<dbReference type="GO" id="GO:0009103">
    <property type="term" value="P:lipopolysaccharide biosynthetic process"/>
    <property type="evidence" value="ECO:0007669"/>
    <property type="project" value="UniProtKB-ARBA"/>
</dbReference>
<evidence type="ECO:0000256" key="7">
    <source>
        <dbReference type="ARBA" id="ARBA00023136"/>
    </source>
</evidence>
<name>A0A1G2LCY9_9BACT</name>
<dbReference type="InterPro" id="IPR038731">
    <property type="entry name" value="RgtA/B/C-like"/>
</dbReference>
<feature type="transmembrane region" description="Helical" evidence="8">
    <location>
        <begin position="122"/>
        <end position="140"/>
    </location>
</feature>
<keyword evidence="4" id="KW-0808">Transferase</keyword>
<dbReference type="PANTHER" id="PTHR33908">
    <property type="entry name" value="MANNOSYLTRANSFERASE YKCB-RELATED"/>
    <property type="match status" value="1"/>
</dbReference>
<feature type="transmembrane region" description="Helical" evidence="8">
    <location>
        <begin position="212"/>
        <end position="232"/>
    </location>
</feature>
<evidence type="ECO:0000259" key="9">
    <source>
        <dbReference type="Pfam" id="PF13231"/>
    </source>
</evidence>
<feature type="transmembrane region" description="Helical" evidence="8">
    <location>
        <begin position="378"/>
        <end position="395"/>
    </location>
</feature>
<feature type="transmembrane region" description="Helical" evidence="8">
    <location>
        <begin position="172"/>
        <end position="200"/>
    </location>
</feature>
<organism evidence="10 11">
    <name type="scientific">Candidatus Sungbacteria bacterium RIFCSPLOWO2_01_FULL_59_16</name>
    <dbReference type="NCBI Taxonomy" id="1802280"/>
    <lineage>
        <taxon>Bacteria</taxon>
        <taxon>Candidatus Sungiibacteriota</taxon>
    </lineage>
</organism>
<evidence type="ECO:0000256" key="6">
    <source>
        <dbReference type="ARBA" id="ARBA00022989"/>
    </source>
</evidence>
<comment type="caution">
    <text evidence="10">The sequence shown here is derived from an EMBL/GenBank/DDBJ whole genome shotgun (WGS) entry which is preliminary data.</text>
</comment>